<dbReference type="InterPro" id="IPR032534">
    <property type="entry name" value="EcxA_zinc-bd"/>
</dbReference>
<feature type="chain" id="PRO_5020658741" evidence="2">
    <location>
        <begin position="30"/>
        <end position="843"/>
    </location>
</feature>
<sequence>MIRKVKQCFFFSVALSGLLLCSNELTAQARPTTAPADTTNGGNRTMRPPAAGGLRPYQEVVPASARTDKGMFSVHKVSERYLLEIPDSLLGREILVVNRIAKSAAGGRAGFMGYAGDMIGENVIRFAKGPNNKLFLYSVSHQEVSKDSSENGMYRSVMNSNLQPIVASFDIKALAKDSAGVVIDFTDYINTDNDIFYFEAMTKRQLSLGMMQPDKSFISGMKSFPQNIEIGTVRTYMRTPAQQQGQQSFGPATGAPATYELNSSLVLLPKTPMKPRYFDNRVGYFATGFVDFDANPQGVKTTAMITRWRLEPKAEDIEKYKRGELVEPKNPIIYYIDPATPKKWVPYLIQGVNDWQAAFEKAGWKNAIIAKEAPKNDPEWSVEDARHNVIVYKPSDVANASGPHVHDPRSGEIMETHINWYHNIMELVHNWYMVQVSPLDPKARSMQFDDELMGQLIRFVSSHEVGHTLGLRHNFGSSSTVPVEKLRDNKWLTEHGHTPSIMDYARFNYVAQPEDNIDRNNLFPRIGEYDKWAIEWGYRWMPEEQKETLNNWIISKTTANPYLWFGTETDANDPRGQNEDLGDNAMKAGLYGIKNLKRIVPNLITWTKEPTEGYASLREMYTEVTGQFNRYMGHAAKNIGGIMTTPKTVEENGSVIEFVSKAKQKEAMAFLQEQLFTTPTWLLDKKIFSLTGAGDMNTIANMQNGALGRLLSNATISKLLLFESVHGAQAYTAKEMLDELKRGIWSELKSAKAIDIYRRNLQKLYVERLIALTAEAPAATVPGAPNTSAAVSKMNDGLSIVKGHMRTLLAEIKAAIATSSDPLTKLHLQDLADRLTTSLDTKK</sequence>
<feature type="compositionally biased region" description="Polar residues" evidence="1">
    <location>
        <begin position="31"/>
        <end position="43"/>
    </location>
</feature>
<dbReference type="InterPro" id="IPR033428">
    <property type="entry name" value="DUF5118"/>
</dbReference>
<feature type="region of interest" description="Disordered" evidence="1">
    <location>
        <begin position="31"/>
        <end position="55"/>
    </location>
</feature>
<dbReference type="Pfam" id="PF16313">
    <property type="entry name" value="DUF4953"/>
    <property type="match status" value="1"/>
</dbReference>
<evidence type="ECO:0000256" key="2">
    <source>
        <dbReference type="SAM" id="SignalP"/>
    </source>
</evidence>
<evidence type="ECO:0000259" key="4">
    <source>
        <dbReference type="Pfam" id="PF17148"/>
    </source>
</evidence>
<dbReference type="Pfam" id="PF17162">
    <property type="entry name" value="DUF5118"/>
    <property type="match status" value="1"/>
</dbReference>
<comment type="caution">
    <text evidence="6">The sequence shown here is derived from an EMBL/GenBank/DDBJ whole genome shotgun (WGS) entry which is preliminary data.</text>
</comment>
<dbReference type="Proteomes" id="UP000290204">
    <property type="component" value="Unassembled WGS sequence"/>
</dbReference>
<dbReference type="EMBL" id="SDHW01000006">
    <property type="protein sequence ID" value="RXK58432.1"/>
    <property type="molecule type" value="Genomic_DNA"/>
</dbReference>
<keyword evidence="7" id="KW-1185">Reference proteome</keyword>
<protein>
    <submittedName>
        <fullName evidence="6">DUF5117 domain-containing protein</fullName>
    </submittedName>
</protein>
<dbReference type="InterPro" id="IPR034032">
    <property type="entry name" value="Zn_MMP-like_bac"/>
</dbReference>
<dbReference type="InterPro" id="IPR024079">
    <property type="entry name" value="MetalloPept_cat_dom_sf"/>
</dbReference>
<dbReference type="InterPro" id="IPR033413">
    <property type="entry name" value="DUF5117"/>
</dbReference>
<keyword evidence="2" id="KW-0732">Signal</keyword>
<dbReference type="OrthoDB" id="9776599at2"/>
<feature type="domain" description="DUF5118" evidence="5">
    <location>
        <begin position="55"/>
        <end position="102"/>
    </location>
</feature>
<dbReference type="RefSeq" id="WP_129132233.1">
    <property type="nucleotide sequence ID" value="NZ_SDHW01000006.1"/>
</dbReference>
<proteinExistence type="predicted"/>
<dbReference type="CDD" id="cd04276">
    <property type="entry name" value="ZnMc_MMP_like_2"/>
    <property type="match status" value="1"/>
</dbReference>
<dbReference type="GO" id="GO:0008237">
    <property type="term" value="F:metallopeptidase activity"/>
    <property type="evidence" value="ECO:0007669"/>
    <property type="project" value="InterPro"/>
</dbReference>
<evidence type="ECO:0000259" key="5">
    <source>
        <dbReference type="Pfam" id="PF17162"/>
    </source>
</evidence>
<evidence type="ECO:0000259" key="3">
    <source>
        <dbReference type="Pfam" id="PF16313"/>
    </source>
</evidence>
<reference evidence="6 7" key="1">
    <citation type="submission" date="2019-01" db="EMBL/GenBank/DDBJ databases">
        <title>Lacibacter sp. strain TTM-7.</title>
        <authorList>
            <person name="Chen W.-M."/>
        </authorList>
    </citation>
    <scope>NUCLEOTIDE SEQUENCE [LARGE SCALE GENOMIC DNA]</scope>
    <source>
        <strain evidence="6 7">TTM-7</strain>
    </source>
</reference>
<evidence type="ECO:0000256" key="1">
    <source>
        <dbReference type="SAM" id="MobiDB-lite"/>
    </source>
</evidence>
<feature type="domain" description="DUF5117" evidence="4">
    <location>
        <begin position="116"/>
        <end position="313"/>
    </location>
</feature>
<evidence type="ECO:0000313" key="6">
    <source>
        <dbReference type="EMBL" id="RXK58432.1"/>
    </source>
</evidence>
<evidence type="ECO:0000313" key="7">
    <source>
        <dbReference type="Proteomes" id="UP000290204"/>
    </source>
</evidence>
<dbReference type="SUPFAM" id="SSF55486">
    <property type="entry name" value="Metalloproteases ('zincins'), catalytic domain"/>
    <property type="match status" value="1"/>
</dbReference>
<feature type="signal peptide" evidence="2">
    <location>
        <begin position="1"/>
        <end position="29"/>
    </location>
</feature>
<dbReference type="Pfam" id="PF17148">
    <property type="entry name" value="DUF5117"/>
    <property type="match status" value="1"/>
</dbReference>
<organism evidence="6 7">
    <name type="scientific">Lacibacter luteus</name>
    <dbReference type="NCBI Taxonomy" id="2508719"/>
    <lineage>
        <taxon>Bacteria</taxon>
        <taxon>Pseudomonadati</taxon>
        <taxon>Bacteroidota</taxon>
        <taxon>Chitinophagia</taxon>
        <taxon>Chitinophagales</taxon>
        <taxon>Chitinophagaceae</taxon>
        <taxon>Lacibacter</taxon>
    </lineage>
</organism>
<dbReference type="PANTHER" id="PTHR38478">
    <property type="entry name" value="PEPTIDASE M1A AND M12B"/>
    <property type="match status" value="1"/>
</dbReference>
<gene>
    <name evidence="6" type="ORF">ESA94_17500</name>
</gene>
<dbReference type="Gene3D" id="3.40.390.10">
    <property type="entry name" value="Collagenase (Catalytic Domain)"/>
    <property type="match status" value="1"/>
</dbReference>
<dbReference type="AlphaFoldDB" id="A0A4Q1CFI8"/>
<name>A0A4Q1CFI8_9BACT</name>
<feature type="domain" description="EcxA zinc-binding" evidence="3">
    <location>
        <begin position="446"/>
        <end position="750"/>
    </location>
</feature>
<dbReference type="PANTHER" id="PTHR38478:SF1">
    <property type="entry name" value="ZINC DEPENDENT METALLOPROTEASE DOMAIN LIPOPROTEIN"/>
    <property type="match status" value="1"/>
</dbReference>
<accession>A0A4Q1CFI8</accession>